<dbReference type="InterPro" id="IPR004155">
    <property type="entry name" value="PBS_lyase_HEAT"/>
</dbReference>
<gene>
    <name evidence="2" type="ORF">METZ01_LOCUS61154</name>
</gene>
<name>A0A381SWA7_9ZZZZ</name>
<feature type="transmembrane region" description="Helical" evidence="1">
    <location>
        <begin position="20"/>
        <end position="42"/>
    </location>
</feature>
<evidence type="ECO:0000256" key="1">
    <source>
        <dbReference type="SAM" id="Phobius"/>
    </source>
</evidence>
<keyword evidence="1" id="KW-0812">Transmembrane</keyword>
<proteinExistence type="predicted"/>
<accession>A0A381SWA7</accession>
<protein>
    <recommendedName>
        <fullName evidence="3">HEAT repeat domain-containing protein</fullName>
    </recommendedName>
</protein>
<dbReference type="SMART" id="SM00567">
    <property type="entry name" value="EZ_HEAT"/>
    <property type="match status" value="3"/>
</dbReference>
<dbReference type="InterPro" id="IPR011989">
    <property type="entry name" value="ARM-like"/>
</dbReference>
<keyword evidence="1" id="KW-1133">Transmembrane helix</keyword>
<evidence type="ECO:0008006" key="3">
    <source>
        <dbReference type="Google" id="ProtNLM"/>
    </source>
</evidence>
<keyword evidence="1" id="KW-0472">Membrane</keyword>
<organism evidence="2">
    <name type="scientific">marine metagenome</name>
    <dbReference type="NCBI Taxonomy" id="408172"/>
    <lineage>
        <taxon>unclassified sequences</taxon>
        <taxon>metagenomes</taxon>
        <taxon>ecological metagenomes</taxon>
    </lineage>
</organism>
<dbReference type="Gene3D" id="1.25.10.10">
    <property type="entry name" value="Leucine-rich Repeat Variant"/>
    <property type="match status" value="1"/>
</dbReference>
<dbReference type="Pfam" id="PF13646">
    <property type="entry name" value="HEAT_2"/>
    <property type="match status" value="1"/>
</dbReference>
<dbReference type="PANTHER" id="PTHR12697:SF5">
    <property type="entry name" value="DEOXYHYPUSINE HYDROXYLASE"/>
    <property type="match status" value="1"/>
</dbReference>
<dbReference type="SUPFAM" id="SSF48371">
    <property type="entry name" value="ARM repeat"/>
    <property type="match status" value="1"/>
</dbReference>
<sequence>MENLQNHSQQPEKKSVFRVVIHSFFVVPLIIAVFAVLIFLVVRIMTSEPNTAQDYLEDVKIGGTTKRWQGAFELSKILSNPKHVPTDDRFVSELISTFKYATNDRDIRVKQYLALAMGATKDMRYTQPLIEALDRPEPELIMAIAHALGNIADKSAVAPLTEILNHGEAKVRLQAVISLGKIGEASTIPALKEMMADPEANVRWDAAIALAKQKDASGQRILLDLMDRNYLDSFPNIDEIEQVQAMMVAIQVAPFIQDLELKRSLEKLRDSDSNLKIREAARIALTQFK</sequence>
<dbReference type="InterPro" id="IPR016024">
    <property type="entry name" value="ARM-type_fold"/>
</dbReference>
<dbReference type="PANTHER" id="PTHR12697">
    <property type="entry name" value="PBS LYASE HEAT-LIKE PROTEIN"/>
    <property type="match status" value="1"/>
</dbReference>
<evidence type="ECO:0000313" key="2">
    <source>
        <dbReference type="EMBL" id="SVA08300.1"/>
    </source>
</evidence>
<dbReference type="GO" id="GO:0016491">
    <property type="term" value="F:oxidoreductase activity"/>
    <property type="evidence" value="ECO:0007669"/>
    <property type="project" value="TreeGrafter"/>
</dbReference>
<dbReference type="EMBL" id="UINC01003670">
    <property type="protein sequence ID" value="SVA08300.1"/>
    <property type="molecule type" value="Genomic_DNA"/>
</dbReference>
<reference evidence="2" key="1">
    <citation type="submission" date="2018-05" db="EMBL/GenBank/DDBJ databases">
        <authorList>
            <person name="Lanie J.A."/>
            <person name="Ng W.-L."/>
            <person name="Kazmierczak K.M."/>
            <person name="Andrzejewski T.M."/>
            <person name="Davidsen T.M."/>
            <person name="Wayne K.J."/>
            <person name="Tettelin H."/>
            <person name="Glass J.I."/>
            <person name="Rusch D."/>
            <person name="Podicherti R."/>
            <person name="Tsui H.-C.T."/>
            <person name="Winkler M.E."/>
        </authorList>
    </citation>
    <scope>NUCLEOTIDE SEQUENCE</scope>
</reference>
<dbReference type="AlphaFoldDB" id="A0A381SWA7"/>